<accession>A0A1Y2GDM9</accession>
<keyword evidence="3" id="KW-1185">Reference proteome</keyword>
<protein>
    <submittedName>
        <fullName evidence="2">Uncharacterized protein</fullName>
    </submittedName>
</protein>
<dbReference type="Proteomes" id="UP000193648">
    <property type="component" value="Unassembled WGS sequence"/>
</dbReference>
<feature type="compositionally biased region" description="Polar residues" evidence="1">
    <location>
        <begin position="120"/>
        <end position="133"/>
    </location>
</feature>
<evidence type="ECO:0000313" key="2">
    <source>
        <dbReference type="EMBL" id="ORZ07963.1"/>
    </source>
</evidence>
<dbReference type="EMBL" id="MCFF01000039">
    <property type="protein sequence ID" value="ORZ07963.1"/>
    <property type="molecule type" value="Genomic_DNA"/>
</dbReference>
<name>A0A1Y2GDM9_9FUNG</name>
<dbReference type="AlphaFoldDB" id="A0A1Y2GDM9"/>
<feature type="region of interest" description="Disordered" evidence="1">
    <location>
        <begin position="1"/>
        <end position="20"/>
    </location>
</feature>
<feature type="region of interest" description="Disordered" evidence="1">
    <location>
        <begin position="82"/>
        <end position="133"/>
    </location>
</feature>
<comment type="caution">
    <text evidence="2">The sequence shown here is derived from an EMBL/GenBank/DDBJ whole genome shotgun (WGS) entry which is preliminary data.</text>
</comment>
<evidence type="ECO:0000256" key="1">
    <source>
        <dbReference type="SAM" id="MobiDB-lite"/>
    </source>
</evidence>
<evidence type="ECO:0000313" key="3">
    <source>
        <dbReference type="Proteomes" id="UP000193648"/>
    </source>
</evidence>
<proteinExistence type="predicted"/>
<gene>
    <name evidence="2" type="ORF">BCR41DRAFT_148427</name>
</gene>
<dbReference type="OrthoDB" id="2417124at2759"/>
<sequence>MSLNAHDITPLIAPPRRPSMNYNDCVCNITKVINRTQKPPTTSTSTSSATNVNNIELPPTSTPLSAGPRRKAISNISIMPRHIPKVSPNTKPPYETPPKNDNTVRARNHDRDINPVFDDSYSNSGQGDRYTHQQQWQELHSHDPNQDYIYSKDCLKRRASLNSPTRVSAMSSCSNSIHHRETMSNMLYPLVSTKRGPFVMSNDMGHRSVASPIYNMIDNITPAEGLPNQRLNTKSGNVDQKFGELLNVSSSFVGSKKRGSDTCIGTEESLLLSPPSTSLLSMKREGGNSGSFFGKNCYYGTSPSTSKISLLSKVFGNQNQQQGRYGDDASKRSVPWANNIGASKILAWEMHKSVPSSGYENESFALWIRPNTQSRTVISGADVEKAESAAANRNGKDEAATSRDDERQKKYCPELEDMKVLEEVLDFAIIILMRASASLYPFISSAYPESIPLNIRWKLLQYEDRGWRYYNVRTLKEYQDYVMVDIGFAIQAMIEIYDQQERPYNHPDNIYRDAKLSQRPIPVFLPPDRTRLSKLMSNNGANKGRSNGNSHIPATCSSPSTLIPPSVIASTSLKKHRRHSSVPVSKLTISGMLTSIKQSLPSPMSLHSPLQDGRSGFNEYNNSFYSSYPDGTPFAPSLPARSALMSYTQAEPTEHSYYYSHSGAGTPITATGGSFLPQSIQSIISSFRGGSVNGSSSLSLAYGSNANITIHSPKTQPIMPSKQEEKRQQMEYRWRVDIMRRKAHLRAWACRCFLDLYDYSLIASYGLLEEEFKDLYRIISAIVEVDANEKSHEVLEATISQAREQEKEPFKLRYSQYKTKAPTGKEIREANKEAIRRFEMEYADQALRDRMEYPIRSVTDNDDDSSKLDNCITWLRRPLISYKHPHEPQNSNGDGCSSSCLPGFTSAGGSAEGDGAYDCMELYGLQNHTIWEPLLDRLTKFDTTHHELDARNIFQFLRRMSLYSPGVADERNLLSDESREEMLAVLWAIEKCVQERPDYQQSPTWFRLSSSASAVQAICDAGGVIPYLKGLKEKDIQGRDPILLVNPVTLTGYFKRLLKEGGGLLLKETTVLFVELARPATDNGDFWNLEKLSRIDRALLYRVICLDQNRGQVFLRISRVMDQILESSPKDMELDAFALSKMVQVVELSGVLDLKALRRWNGAWSAIILGYM</sequence>
<dbReference type="RefSeq" id="XP_021878197.1">
    <property type="nucleotide sequence ID" value="XM_022019586.1"/>
</dbReference>
<dbReference type="InParanoid" id="A0A1Y2GDM9"/>
<feature type="compositionally biased region" description="Basic and acidic residues" evidence="1">
    <location>
        <begin position="102"/>
        <end position="113"/>
    </location>
</feature>
<reference evidence="2 3" key="1">
    <citation type="submission" date="2016-07" db="EMBL/GenBank/DDBJ databases">
        <title>Pervasive Adenine N6-methylation of Active Genes in Fungi.</title>
        <authorList>
            <consortium name="DOE Joint Genome Institute"/>
            <person name="Mondo S.J."/>
            <person name="Dannebaum R.O."/>
            <person name="Kuo R.C."/>
            <person name="Labutti K."/>
            <person name="Haridas S."/>
            <person name="Kuo A."/>
            <person name="Salamov A."/>
            <person name="Ahrendt S.R."/>
            <person name="Lipzen A."/>
            <person name="Sullivan W."/>
            <person name="Andreopoulos W.B."/>
            <person name="Clum A."/>
            <person name="Lindquist E."/>
            <person name="Daum C."/>
            <person name="Ramamoorthy G.K."/>
            <person name="Gryganskyi A."/>
            <person name="Culley D."/>
            <person name="Magnuson J.K."/>
            <person name="James T.Y."/>
            <person name="O'Malley M.A."/>
            <person name="Stajich J.E."/>
            <person name="Spatafora J.W."/>
            <person name="Visel A."/>
            <person name="Grigoriev I.V."/>
        </authorList>
    </citation>
    <scope>NUCLEOTIDE SEQUENCE [LARGE SCALE GENOMIC DNA]</scope>
    <source>
        <strain evidence="2 3">NRRL 3116</strain>
    </source>
</reference>
<feature type="compositionally biased region" description="Basic and acidic residues" evidence="1">
    <location>
        <begin position="394"/>
        <end position="407"/>
    </location>
</feature>
<dbReference type="GeneID" id="33561431"/>
<feature type="region of interest" description="Disordered" evidence="1">
    <location>
        <begin position="36"/>
        <end position="68"/>
    </location>
</feature>
<feature type="region of interest" description="Disordered" evidence="1">
    <location>
        <begin position="386"/>
        <end position="407"/>
    </location>
</feature>
<organism evidence="2 3">
    <name type="scientific">Lobosporangium transversale</name>
    <dbReference type="NCBI Taxonomy" id="64571"/>
    <lineage>
        <taxon>Eukaryota</taxon>
        <taxon>Fungi</taxon>
        <taxon>Fungi incertae sedis</taxon>
        <taxon>Mucoromycota</taxon>
        <taxon>Mortierellomycotina</taxon>
        <taxon>Mortierellomycetes</taxon>
        <taxon>Mortierellales</taxon>
        <taxon>Mortierellaceae</taxon>
        <taxon>Lobosporangium</taxon>
    </lineage>
</organism>